<accession>A0A0E9UNL1</accession>
<protein>
    <submittedName>
        <fullName evidence="1">Uncharacterized protein</fullName>
    </submittedName>
</protein>
<sequence>MKLNWNNWNLINTTSSYSLLSDQKDSK</sequence>
<organism evidence="1">
    <name type="scientific">Anguilla anguilla</name>
    <name type="common">European freshwater eel</name>
    <name type="synonym">Muraena anguilla</name>
    <dbReference type="NCBI Taxonomy" id="7936"/>
    <lineage>
        <taxon>Eukaryota</taxon>
        <taxon>Metazoa</taxon>
        <taxon>Chordata</taxon>
        <taxon>Craniata</taxon>
        <taxon>Vertebrata</taxon>
        <taxon>Euteleostomi</taxon>
        <taxon>Actinopterygii</taxon>
        <taxon>Neopterygii</taxon>
        <taxon>Teleostei</taxon>
        <taxon>Anguilliformes</taxon>
        <taxon>Anguillidae</taxon>
        <taxon>Anguilla</taxon>
    </lineage>
</organism>
<dbReference type="AlphaFoldDB" id="A0A0E9UNL1"/>
<reference evidence="1" key="2">
    <citation type="journal article" date="2015" name="Fish Shellfish Immunol.">
        <title>Early steps in the European eel (Anguilla anguilla)-Vibrio vulnificus interaction in the gills: Role of the RtxA13 toxin.</title>
        <authorList>
            <person name="Callol A."/>
            <person name="Pajuelo D."/>
            <person name="Ebbesson L."/>
            <person name="Teles M."/>
            <person name="MacKenzie S."/>
            <person name="Amaro C."/>
        </authorList>
    </citation>
    <scope>NUCLEOTIDE SEQUENCE</scope>
</reference>
<proteinExistence type="predicted"/>
<name>A0A0E9UNL1_ANGAN</name>
<reference evidence="1" key="1">
    <citation type="submission" date="2014-11" db="EMBL/GenBank/DDBJ databases">
        <authorList>
            <person name="Amaro Gonzalez C."/>
        </authorList>
    </citation>
    <scope>NUCLEOTIDE SEQUENCE</scope>
</reference>
<evidence type="ECO:0000313" key="1">
    <source>
        <dbReference type="EMBL" id="JAH67459.1"/>
    </source>
</evidence>
<dbReference type="EMBL" id="GBXM01041118">
    <property type="protein sequence ID" value="JAH67459.1"/>
    <property type="molecule type" value="Transcribed_RNA"/>
</dbReference>